<dbReference type="Gene3D" id="2.30.38.10">
    <property type="entry name" value="Luciferase, Domain 3"/>
    <property type="match status" value="1"/>
</dbReference>
<dbReference type="InterPro" id="IPR036291">
    <property type="entry name" value="NAD(P)-bd_dom_sf"/>
</dbReference>
<dbReference type="NCBIfam" id="TIGR01733">
    <property type="entry name" value="AA-adenyl-dom"/>
    <property type="match status" value="1"/>
</dbReference>
<dbReference type="Gene3D" id="3.40.50.1820">
    <property type="entry name" value="alpha/beta hydrolase"/>
    <property type="match status" value="1"/>
</dbReference>
<dbReference type="Proteomes" id="UP000254033">
    <property type="component" value="Unassembled WGS sequence"/>
</dbReference>
<evidence type="ECO:0000256" key="2">
    <source>
        <dbReference type="ARBA" id="ARBA00022553"/>
    </source>
</evidence>
<evidence type="ECO:0000259" key="4">
    <source>
        <dbReference type="PROSITE" id="PS50075"/>
    </source>
</evidence>
<dbReference type="Pfam" id="PF00668">
    <property type="entry name" value="Condensation"/>
    <property type="match status" value="1"/>
</dbReference>
<dbReference type="SUPFAM" id="SSF47336">
    <property type="entry name" value="ACP-like"/>
    <property type="match status" value="1"/>
</dbReference>
<dbReference type="Gene3D" id="3.40.50.980">
    <property type="match status" value="2"/>
</dbReference>
<sequence length="1457" mass="168341">MKKYNAPNSLLPFYLAHQLQINNNKNRYNLCFSYNLTEEDRTTLLIEKLQELIKSKPYLRQTFKLEEDKLIARIHSSLPATIQFFTSTLADFDSLEKKLIREPHKLESNSSIQLNIIKISDNNSYIALFNIHHIIMDGHSLEQFIADLNQLIAGKSITQENADDYISRLKNEHLLNDINHPEIAKYLHTIHDIAGNMEYFDDKDRADVWYYTRDLPDSTKQRLITASKQYEISIFNLLLLAWSLFISKLSQQKNILVNYPVNTRSDKLIHGCFINMMVLPVSIREEDSYLTLIQHFRKRLPFLKFLTKFELRNHLKYGPISSFANSNIAKPDDLVIDGKSFKSKAYHQIANSNLSIKYKEDEDSLVFSVDIVSTMFPECFASTLLPRFFNYCEKLLDNPLQLLSKFDLTFTRERKQVLSEFNQTTQIIPEDKTLVDLFEEQVQRTPERIALVFEDIRLTYKELNKKANQLAHYLTNHHQVKPDDLIALLLERNEHTIIAILAVLKAGGAYIPLDLSYPLERIEYILDETQAKMVLVNEVHLNKLIPTVVHKDCIYQSMLNKIDIIPIDSKKVQNEFLELDISNIITADTSANLAYVIYTSGTTGKPKGVMVEHKSVINTLWALKQVYKRRSVNPEVPLKITAFTSYAFDVSVSEFFVPLLHGDELHLLSNTLRKDILATSKYINDNQINYVYLPPVLLANLPRIKYPSLEAIIYAGEPCDSQTAHYWSNKTKLYNYYGPTETSIYATGLQIEVDEVNLIGKPIANTTAYVLSQEMMPQPIGIIGELYIGGHGLAKGYLHQRELTNERFITNPFQTDDEKIQSINARLYKTGDLVRWCPDGNLEYIGRNDFQIKIRGYRIELGEIESVLNGYPDIKQAIVLVRNLIDSEDGLTSHKYLVGYYIADEKISEHKIHEYLALQLPDYMQPSALVHLSQFPVTPNGKLDRAALPTPELTLFSNYIPPTNDKETLVCNAFSKILALPKVGIEDDFFKLGGNSISAISLVADLQANFNVNVMDIFNLKTPRKIVQDIPFIKDNLRKNLEKIRSDYELRSTIFYDEQPFQSKLDGYFQSIRQLEINRNKAPISNILLTGATGFLGCNILKTLLMETEYSIFLLVRANSDEEAFERVNKKFEFYFEQNLHQIYNKRLFVYAGDIEKKDLGVSKETYQTLVTQIDSIIHSAALTKHYGEYDIFYLANVQATNHLLELSLLTKLKYFHYISTISVLNEGYIPNCDYYVFTEDDAGDNLEERSNIYVKTKYEGEKVVMKFRKQGVKGNIYRVGNLAFNVSNYQAQENIDENGFFTRLCCLIDLKMVAPEISLEEISPVDLTAQAIVKLFDNENLSNSTFHVFNPTPWNFGEFLTQDETFNVKMVPINQFITTIINELDNPKYHHSIELFLLHRRWLNEQHHYSTHIRIQQDRTDAILKQMGFEWTPIINEAISKYLKREIERARQSKYS</sequence>
<dbReference type="SUPFAM" id="SSF56801">
    <property type="entry name" value="Acetyl-CoA synthetase-like"/>
    <property type="match status" value="1"/>
</dbReference>
<dbReference type="RefSeq" id="WP_115175108.1">
    <property type="nucleotide sequence ID" value="NZ_UGNY01000001.1"/>
</dbReference>
<evidence type="ECO:0000256" key="3">
    <source>
        <dbReference type="ARBA" id="ARBA00022598"/>
    </source>
</evidence>
<dbReference type="GO" id="GO:0043041">
    <property type="term" value="P:amino acid activation for nonribosomal peptide biosynthetic process"/>
    <property type="evidence" value="ECO:0007669"/>
    <property type="project" value="TreeGrafter"/>
</dbReference>
<dbReference type="PANTHER" id="PTHR45527:SF1">
    <property type="entry name" value="FATTY ACID SYNTHASE"/>
    <property type="match status" value="1"/>
</dbReference>
<name>A0A378IV22_9GAMM</name>
<gene>
    <name evidence="5" type="primary">lgrD</name>
    <name evidence="5" type="ORF">NCTC11978_01525</name>
</gene>
<dbReference type="FunFam" id="3.40.50.12780:FF:000012">
    <property type="entry name" value="Non-ribosomal peptide synthetase"/>
    <property type="match status" value="1"/>
</dbReference>
<proteinExistence type="predicted"/>
<dbReference type="InterPro" id="IPR013120">
    <property type="entry name" value="FAR_NAD-bd"/>
</dbReference>
<dbReference type="InterPro" id="IPR029058">
    <property type="entry name" value="AB_hydrolase_fold"/>
</dbReference>
<dbReference type="InterPro" id="IPR036736">
    <property type="entry name" value="ACP-like_sf"/>
</dbReference>
<dbReference type="PROSITE" id="PS50075">
    <property type="entry name" value="CARRIER"/>
    <property type="match status" value="1"/>
</dbReference>
<evidence type="ECO:0000313" key="5">
    <source>
        <dbReference type="EMBL" id="STX38341.1"/>
    </source>
</evidence>
<dbReference type="GO" id="GO:0016874">
    <property type="term" value="F:ligase activity"/>
    <property type="evidence" value="ECO:0007669"/>
    <property type="project" value="UniProtKB-KW"/>
</dbReference>
<dbReference type="PROSITE" id="PS00455">
    <property type="entry name" value="AMP_BINDING"/>
    <property type="match status" value="1"/>
</dbReference>
<dbReference type="PANTHER" id="PTHR45527">
    <property type="entry name" value="NONRIBOSOMAL PEPTIDE SYNTHETASE"/>
    <property type="match status" value="1"/>
</dbReference>
<dbReference type="InterPro" id="IPR001242">
    <property type="entry name" value="Condensation_dom"/>
</dbReference>
<dbReference type="Gene3D" id="3.30.559.30">
    <property type="entry name" value="Nonribosomal peptide synthetase, condensation domain"/>
    <property type="match status" value="1"/>
</dbReference>
<dbReference type="InterPro" id="IPR023213">
    <property type="entry name" value="CAT-like_dom_sf"/>
</dbReference>
<evidence type="ECO:0000256" key="1">
    <source>
        <dbReference type="ARBA" id="ARBA00022450"/>
    </source>
</evidence>
<dbReference type="Pfam" id="PF00550">
    <property type="entry name" value="PP-binding"/>
    <property type="match status" value="1"/>
</dbReference>
<reference evidence="5 6" key="1">
    <citation type="submission" date="2018-06" db="EMBL/GenBank/DDBJ databases">
        <authorList>
            <consortium name="Pathogen Informatics"/>
            <person name="Doyle S."/>
        </authorList>
    </citation>
    <scope>NUCLEOTIDE SEQUENCE [LARGE SCALE GENOMIC DNA]</scope>
    <source>
        <strain evidence="5 6">NCTC11978</strain>
    </source>
</reference>
<dbReference type="FunFam" id="3.40.50.980:FF:000001">
    <property type="entry name" value="Non-ribosomal peptide synthetase"/>
    <property type="match status" value="1"/>
</dbReference>
<dbReference type="EMBL" id="UGNY01000001">
    <property type="protein sequence ID" value="STX38341.1"/>
    <property type="molecule type" value="Genomic_DNA"/>
</dbReference>
<dbReference type="InterPro" id="IPR009081">
    <property type="entry name" value="PP-bd_ACP"/>
</dbReference>
<dbReference type="GO" id="GO:0044550">
    <property type="term" value="P:secondary metabolite biosynthetic process"/>
    <property type="evidence" value="ECO:0007669"/>
    <property type="project" value="TreeGrafter"/>
</dbReference>
<dbReference type="Pfam" id="PF07993">
    <property type="entry name" value="NAD_binding_4"/>
    <property type="match status" value="1"/>
</dbReference>
<feature type="domain" description="Carrier" evidence="4">
    <location>
        <begin position="961"/>
        <end position="1044"/>
    </location>
</feature>
<dbReference type="Gene3D" id="3.40.50.720">
    <property type="entry name" value="NAD(P)-binding Rossmann-like Domain"/>
    <property type="match status" value="1"/>
</dbReference>
<accession>A0A378IV22</accession>
<dbReference type="InterPro" id="IPR010071">
    <property type="entry name" value="AA_adenyl_dom"/>
</dbReference>
<dbReference type="Pfam" id="PF00501">
    <property type="entry name" value="AMP-binding"/>
    <property type="match status" value="1"/>
</dbReference>
<dbReference type="GO" id="GO:0005737">
    <property type="term" value="C:cytoplasm"/>
    <property type="evidence" value="ECO:0007669"/>
    <property type="project" value="TreeGrafter"/>
</dbReference>
<organism evidence="5 6">
    <name type="scientific">Legionella feeleii</name>
    <dbReference type="NCBI Taxonomy" id="453"/>
    <lineage>
        <taxon>Bacteria</taxon>
        <taxon>Pseudomonadati</taxon>
        <taxon>Pseudomonadota</taxon>
        <taxon>Gammaproteobacteria</taxon>
        <taxon>Legionellales</taxon>
        <taxon>Legionellaceae</taxon>
        <taxon>Legionella</taxon>
    </lineage>
</organism>
<dbReference type="GO" id="GO:0031177">
    <property type="term" value="F:phosphopantetheine binding"/>
    <property type="evidence" value="ECO:0007669"/>
    <property type="project" value="TreeGrafter"/>
</dbReference>
<dbReference type="SUPFAM" id="SSF52777">
    <property type="entry name" value="CoA-dependent acyltransferases"/>
    <property type="match status" value="2"/>
</dbReference>
<protein>
    <submittedName>
        <fullName evidence="5">Peptide synthetase, non-ribosomal</fullName>
    </submittedName>
</protein>
<dbReference type="Gene3D" id="3.30.559.10">
    <property type="entry name" value="Chloramphenicol acetyltransferase-like domain"/>
    <property type="match status" value="1"/>
</dbReference>
<dbReference type="InterPro" id="IPR020845">
    <property type="entry name" value="AMP-binding_CS"/>
</dbReference>
<keyword evidence="2" id="KW-0597">Phosphoprotein</keyword>
<keyword evidence="1" id="KW-0596">Phosphopantetheine</keyword>
<dbReference type="SUPFAM" id="SSF51735">
    <property type="entry name" value="NAD(P)-binding Rossmann-fold domains"/>
    <property type="match status" value="1"/>
</dbReference>
<dbReference type="InterPro" id="IPR000873">
    <property type="entry name" value="AMP-dep_synth/lig_dom"/>
</dbReference>
<dbReference type="CDD" id="cd05930">
    <property type="entry name" value="A_NRPS"/>
    <property type="match status" value="1"/>
</dbReference>
<keyword evidence="3" id="KW-0436">Ligase</keyword>
<dbReference type="Gene3D" id="3.30.300.30">
    <property type="match status" value="1"/>
</dbReference>
<dbReference type="FunFam" id="2.30.38.10:FF:000001">
    <property type="entry name" value="Non-ribosomal peptide synthetase PvdI"/>
    <property type="match status" value="1"/>
</dbReference>
<evidence type="ECO:0000313" key="6">
    <source>
        <dbReference type="Proteomes" id="UP000254033"/>
    </source>
</evidence>
<dbReference type="InterPro" id="IPR045851">
    <property type="entry name" value="AMP-bd_C_sf"/>
</dbReference>